<proteinExistence type="predicted"/>
<keyword evidence="3" id="KW-1185">Reference proteome</keyword>
<dbReference type="OrthoDB" id="10326343at2759"/>
<feature type="compositionally biased region" description="Basic and acidic residues" evidence="1">
    <location>
        <begin position="222"/>
        <end position="232"/>
    </location>
</feature>
<evidence type="ECO:0000256" key="1">
    <source>
        <dbReference type="SAM" id="MobiDB-lite"/>
    </source>
</evidence>
<protein>
    <submittedName>
        <fullName evidence="2">Uncharacterized protein</fullName>
    </submittedName>
</protein>
<evidence type="ECO:0000313" key="2">
    <source>
        <dbReference type="EMBL" id="KAF7153453.1"/>
    </source>
</evidence>
<organism evidence="2 3">
    <name type="scientific">Rhododendron simsii</name>
    <name type="common">Sims's rhododendron</name>
    <dbReference type="NCBI Taxonomy" id="118357"/>
    <lineage>
        <taxon>Eukaryota</taxon>
        <taxon>Viridiplantae</taxon>
        <taxon>Streptophyta</taxon>
        <taxon>Embryophyta</taxon>
        <taxon>Tracheophyta</taxon>
        <taxon>Spermatophyta</taxon>
        <taxon>Magnoliopsida</taxon>
        <taxon>eudicotyledons</taxon>
        <taxon>Gunneridae</taxon>
        <taxon>Pentapetalae</taxon>
        <taxon>asterids</taxon>
        <taxon>Ericales</taxon>
        <taxon>Ericaceae</taxon>
        <taxon>Ericoideae</taxon>
        <taxon>Rhodoreae</taxon>
        <taxon>Rhododendron</taxon>
    </lineage>
</organism>
<dbReference type="AlphaFoldDB" id="A0A834HHT9"/>
<evidence type="ECO:0000313" key="3">
    <source>
        <dbReference type="Proteomes" id="UP000626092"/>
    </source>
</evidence>
<dbReference type="SUPFAM" id="SSF47095">
    <property type="entry name" value="HMG-box"/>
    <property type="match status" value="1"/>
</dbReference>
<comment type="caution">
    <text evidence="2">The sequence shown here is derived from an EMBL/GenBank/DDBJ whole genome shotgun (WGS) entry which is preliminary data.</text>
</comment>
<reference evidence="2" key="1">
    <citation type="submission" date="2019-11" db="EMBL/GenBank/DDBJ databases">
        <authorList>
            <person name="Liu Y."/>
            <person name="Hou J."/>
            <person name="Li T.-Q."/>
            <person name="Guan C.-H."/>
            <person name="Wu X."/>
            <person name="Wu H.-Z."/>
            <person name="Ling F."/>
            <person name="Zhang R."/>
            <person name="Shi X.-G."/>
            <person name="Ren J.-P."/>
            <person name="Chen E.-F."/>
            <person name="Sun J.-M."/>
        </authorList>
    </citation>
    <scope>NUCLEOTIDE SEQUENCE</scope>
    <source>
        <strain evidence="2">Adult_tree_wgs_1</strain>
        <tissue evidence="2">Leaves</tissue>
    </source>
</reference>
<sequence length="317" mass="36608">MPWPCLSLPSILRHSSPSTPTPPQHLVFSIAVITRGLLFEELKEMDEECCNEVLKHPHIAWIFFYQEQCKLKDDGSLKPMSKEEIYDKWRALGDHAKRKYKKKSIRSFEKYKEHKIKLIFRRLRMWTQLKAADGRMQELDPLQVESVKAMGFGENVEPIRRDIGAMHEKDSKRKYSATNGGINKKDTPSALEEPDVEGHFKTKKAKCTEKALSDQMTSSLKTNKEKGKEEAKLNASSKRLRKMAANVCETLSCTAPVIDGKNKWEKKLRTNRFDKSQPLKRNANEEPTMEAEPKRVDVMATLSNEKHLMLKHVFDHT</sequence>
<feature type="region of interest" description="Disordered" evidence="1">
    <location>
        <begin position="169"/>
        <end position="194"/>
    </location>
</feature>
<dbReference type="EMBL" id="WJXA01000001">
    <property type="protein sequence ID" value="KAF7153453.1"/>
    <property type="molecule type" value="Genomic_DNA"/>
</dbReference>
<dbReference type="Proteomes" id="UP000626092">
    <property type="component" value="Unassembled WGS sequence"/>
</dbReference>
<name>A0A834HHT9_RHOSS</name>
<gene>
    <name evidence="2" type="ORF">RHSIM_Rhsim01G0094500</name>
</gene>
<feature type="region of interest" description="Disordered" evidence="1">
    <location>
        <begin position="212"/>
        <end position="236"/>
    </location>
</feature>
<dbReference type="InterPro" id="IPR036910">
    <property type="entry name" value="HMG_box_dom_sf"/>
</dbReference>
<accession>A0A834HHT9</accession>